<dbReference type="Gene3D" id="3.30.530.20">
    <property type="match status" value="1"/>
</dbReference>
<evidence type="ECO:0000259" key="1">
    <source>
        <dbReference type="SMART" id="SM01037"/>
    </source>
</evidence>
<dbReference type="InParanoid" id="A0A251S8G2"/>
<dbReference type="PANTHER" id="PTHR31907">
    <property type="entry name" value="MLP-LIKE PROTEIN 423"/>
    <property type="match status" value="1"/>
</dbReference>
<reference evidence="3" key="2">
    <citation type="submission" date="2017-02" db="EMBL/GenBank/DDBJ databases">
        <title>Sunflower complete genome.</title>
        <authorList>
            <person name="Langlade N."/>
            <person name="Munos S."/>
        </authorList>
    </citation>
    <scope>NUCLEOTIDE SEQUENCE [LARGE SCALE GENOMIC DNA]</scope>
    <source>
        <tissue evidence="3">Leaves</tissue>
    </source>
</reference>
<dbReference type="Gramene" id="mRNA:HanXRQr2_Chr15g0688361">
    <property type="protein sequence ID" value="mRNA:HanXRQr2_Chr15g0688361"/>
    <property type="gene ID" value="HanXRQr2_Chr15g0688361"/>
</dbReference>
<dbReference type="GO" id="GO:0006952">
    <property type="term" value="P:defense response"/>
    <property type="evidence" value="ECO:0007669"/>
    <property type="project" value="InterPro"/>
</dbReference>
<evidence type="ECO:0000313" key="2">
    <source>
        <dbReference type="EMBL" id="KAF5764123.1"/>
    </source>
</evidence>
<name>A0A251S8G2_HELAN</name>
<accession>A0A251S8G2</accession>
<keyword evidence="4" id="KW-1185">Reference proteome</keyword>
<dbReference type="Pfam" id="PF00407">
    <property type="entry name" value="Bet_v_1"/>
    <property type="match status" value="1"/>
</dbReference>
<sequence>MSLSGKRVVQVEIKSRGDVFHELWKSNPHQIPSLTPTNIQNCQTHDGEVGSVGSVLFWNYSLDGKDCVVKTLVKDINEAKKSVTFEVIEGDLLEQYKTFVLHIHVDKHGVNNLVTWTVEYEKLNPNVPDPDSLMEFYKKVAKDIETHHLKN</sequence>
<protein>
    <submittedName>
        <fullName evidence="2">Bet v I/Major latex protein</fullName>
    </submittedName>
    <submittedName>
        <fullName evidence="3">Putative START-like domain-containing protein</fullName>
    </submittedName>
</protein>
<dbReference type="FunCoup" id="A0A251S8G2">
    <property type="interactions" value="407"/>
</dbReference>
<dbReference type="InterPro" id="IPR023393">
    <property type="entry name" value="START-like_dom_sf"/>
</dbReference>
<dbReference type="SUPFAM" id="SSF55961">
    <property type="entry name" value="Bet v1-like"/>
    <property type="match status" value="1"/>
</dbReference>
<dbReference type="EMBL" id="CM007904">
    <property type="protein sequence ID" value="OTF94871.1"/>
    <property type="molecule type" value="Genomic_DNA"/>
</dbReference>
<dbReference type="OrthoDB" id="1858121at2759"/>
<reference evidence="2" key="3">
    <citation type="submission" date="2020-06" db="EMBL/GenBank/DDBJ databases">
        <title>Helianthus annuus Genome sequencing and assembly Release 2.</title>
        <authorList>
            <person name="Gouzy J."/>
            <person name="Langlade N."/>
            <person name="Munos S."/>
        </authorList>
    </citation>
    <scope>NUCLEOTIDE SEQUENCE</scope>
    <source>
        <tissue evidence="2">Leaves</tissue>
    </source>
</reference>
<dbReference type="OMA" id="HHVANAT"/>
<organism evidence="3 4">
    <name type="scientific">Helianthus annuus</name>
    <name type="common">Common sunflower</name>
    <dbReference type="NCBI Taxonomy" id="4232"/>
    <lineage>
        <taxon>Eukaryota</taxon>
        <taxon>Viridiplantae</taxon>
        <taxon>Streptophyta</taxon>
        <taxon>Embryophyta</taxon>
        <taxon>Tracheophyta</taxon>
        <taxon>Spermatophyta</taxon>
        <taxon>Magnoliopsida</taxon>
        <taxon>eudicotyledons</taxon>
        <taxon>Gunneridae</taxon>
        <taxon>Pentapetalae</taxon>
        <taxon>asterids</taxon>
        <taxon>campanulids</taxon>
        <taxon>Asterales</taxon>
        <taxon>Asteraceae</taxon>
        <taxon>Asteroideae</taxon>
        <taxon>Heliantheae alliance</taxon>
        <taxon>Heliantheae</taxon>
        <taxon>Helianthus</taxon>
    </lineage>
</organism>
<dbReference type="CDD" id="cd07816">
    <property type="entry name" value="Bet_v1-like"/>
    <property type="match status" value="1"/>
</dbReference>
<dbReference type="AlphaFoldDB" id="A0A251S8G2"/>
<reference evidence="2 4" key="1">
    <citation type="journal article" date="2017" name="Nature">
        <title>The sunflower genome provides insights into oil metabolism, flowering and Asterid evolution.</title>
        <authorList>
            <person name="Badouin H."/>
            <person name="Gouzy J."/>
            <person name="Grassa C.J."/>
            <person name="Murat F."/>
            <person name="Staton S.E."/>
            <person name="Cottret L."/>
            <person name="Lelandais-Briere C."/>
            <person name="Owens G.L."/>
            <person name="Carrere S."/>
            <person name="Mayjonade B."/>
            <person name="Legrand L."/>
            <person name="Gill N."/>
            <person name="Kane N.C."/>
            <person name="Bowers J.E."/>
            <person name="Hubner S."/>
            <person name="Bellec A."/>
            <person name="Berard A."/>
            <person name="Berges H."/>
            <person name="Blanchet N."/>
            <person name="Boniface M.C."/>
            <person name="Brunel D."/>
            <person name="Catrice O."/>
            <person name="Chaidir N."/>
            <person name="Claudel C."/>
            <person name="Donnadieu C."/>
            <person name="Faraut T."/>
            <person name="Fievet G."/>
            <person name="Helmstetter N."/>
            <person name="King M."/>
            <person name="Knapp S.J."/>
            <person name="Lai Z."/>
            <person name="Le Paslier M.C."/>
            <person name="Lippi Y."/>
            <person name="Lorenzon L."/>
            <person name="Mandel J.R."/>
            <person name="Marage G."/>
            <person name="Marchand G."/>
            <person name="Marquand E."/>
            <person name="Bret-Mestries E."/>
            <person name="Morien E."/>
            <person name="Nambeesan S."/>
            <person name="Nguyen T."/>
            <person name="Pegot-Espagnet P."/>
            <person name="Pouilly N."/>
            <person name="Raftis F."/>
            <person name="Sallet E."/>
            <person name="Schiex T."/>
            <person name="Thomas J."/>
            <person name="Vandecasteele C."/>
            <person name="Vares D."/>
            <person name="Vear F."/>
            <person name="Vautrin S."/>
            <person name="Crespi M."/>
            <person name="Mangin B."/>
            <person name="Burke J.M."/>
            <person name="Salse J."/>
            <person name="Munos S."/>
            <person name="Vincourt P."/>
            <person name="Rieseberg L.H."/>
            <person name="Langlade N.B."/>
        </authorList>
    </citation>
    <scope>NUCLEOTIDE SEQUENCE [LARGE SCALE GENOMIC DNA]</scope>
    <source>
        <strain evidence="4">cv. SF193</strain>
        <tissue evidence="2">Leaves</tissue>
    </source>
</reference>
<dbReference type="InterPro" id="IPR000916">
    <property type="entry name" value="Bet_v_I/MLP"/>
</dbReference>
<gene>
    <name evidence="3" type="ORF">HannXRQ_Chr15g0476821</name>
    <name evidence="2" type="ORF">HanXRQr2_Chr15g0688361</name>
</gene>
<dbReference type="Proteomes" id="UP000215914">
    <property type="component" value="Chromosome 15"/>
</dbReference>
<dbReference type="InterPro" id="IPR051761">
    <property type="entry name" value="MLP-like_ligand-binding"/>
</dbReference>
<feature type="domain" description="Bet v I/Major latex protein" evidence="1">
    <location>
        <begin position="2"/>
        <end position="151"/>
    </location>
</feature>
<dbReference type="EMBL" id="MNCJ02000330">
    <property type="protein sequence ID" value="KAF5764123.1"/>
    <property type="molecule type" value="Genomic_DNA"/>
</dbReference>
<evidence type="ECO:0000313" key="4">
    <source>
        <dbReference type="Proteomes" id="UP000215914"/>
    </source>
</evidence>
<proteinExistence type="predicted"/>
<dbReference type="SMART" id="SM01037">
    <property type="entry name" value="Bet_v_1"/>
    <property type="match status" value="1"/>
</dbReference>
<evidence type="ECO:0000313" key="3">
    <source>
        <dbReference type="EMBL" id="OTF94871.1"/>
    </source>
</evidence>